<protein>
    <submittedName>
        <fullName evidence="1">DUF6231 family protein</fullName>
    </submittedName>
</protein>
<reference evidence="1" key="1">
    <citation type="submission" date="2021-10" db="EMBL/GenBank/DDBJ databases">
        <title>The diversity and Nitrogen Metabolism of Culturable Nitrate-Utilizing Bacteria Within the Oxygen Minimum Zone of the Changjiang (Yangtze River)Estuary.</title>
        <authorList>
            <person name="Zhang D."/>
            <person name="Zheng J."/>
            <person name="Liu S."/>
            <person name="He W."/>
        </authorList>
    </citation>
    <scope>NUCLEOTIDE SEQUENCE</scope>
    <source>
        <strain evidence="1">FXH-223</strain>
    </source>
</reference>
<dbReference type="AlphaFoldDB" id="A0A9Q3UME3"/>
<organism evidence="1 2">
    <name type="scientific">Alloalcanivorax marinus</name>
    <dbReference type="NCBI Taxonomy" id="1177169"/>
    <lineage>
        <taxon>Bacteria</taxon>
        <taxon>Pseudomonadati</taxon>
        <taxon>Pseudomonadota</taxon>
        <taxon>Gammaproteobacteria</taxon>
        <taxon>Oceanospirillales</taxon>
        <taxon>Alcanivoracaceae</taxon>
        <taxon>Alloalcanivorax</taxon>
    </lineage>
</organism>
<dbReference type="EMBL" id="JAJGNA010000010">
    <property type="protein sequence ID" value="MCC4308885.1"/>
    <property type="molecule type" value="Genomic_DNA"/>
</dbReference>
<name>A0A9Q3UME3_9GAMM</name>
<accession>A0A9Q3UME3</accession>
<keyword evidence="2" id="KW-1185">Reference proteome</keyword>
<dbReference type="InterPro" id="IPR046199">
    <property type="entry name" value="DUF6231"/>
</dbReference>
<sequence>MTTAIASKAIETPQEKLAAILDSHQPKSLLTISLNPVPVADHWCQDHDCELIHIQEQNPFQALEQVRRVDLAVIADQLEYMSQRDGESLIGLLRNLHTDSLVAVYQPHLAPEKLRWPHNGFLALGCREEGHFAQEGRELDIYSYDLDDYNFRRNWNNPRFWANPQNWGKYWW</sequence>
<gene>
    <name evidence="1" type="ORF">LL252_09920</name>
</gene>
<comment type="caution">
    <text evidence="1">The sequence shown here is derived from an EMBL/GenBank/DDBJ whole genome shotgun (WGS) entry which is preliminary data.</text>
</comment>
<dbReference type="Proteomes" id="UP001108027">
    <property type="component" value="Unassembled WGS sequence"/>
</dbReference>
<dbReference type="Pfam" id="PF19742">
    <property type="entry name" value="DUF6231"/>
    <property type="match status" value="1"/>
</dbReference>
<evidence type="ECO:0000313" key="2">
    <source>
        <dbReference type="Proteomes" id="UP001108027"/>
    </source>
</evidence>
<evidence type="ECO:0000313" key="1">
    <source>
        <dbReference type="EMBL" id="MCC4308885.1"/>
    </source>
</evidence>
<proteinExistence type="predicted"/>
<dbReference type="RefSeq" id="WP_204431643.1">
    <property type="nucleotide sequence ID" value="NZ_ARXL01000063.1"/>
</dbReference>